<dbReference type="InterPro" id="IPR018170">
    <property type="entry name" value="Aldo/ket_reductase_CS"/>
</dbReference>
<name>A0AAW9K6P9_CLOPF</name>
<dbReference type="GO" id="GO:0016491">
    <property type="term" value="F:oxidoreductase activity"/>
    <property type="evidence" value="ECO:0007669"/>
    <property type="project" value="InterPro"/>
</dbReference>
<evidence type="ECO:0000313" key="3">
    <source>
        <dbReference type="Proteomes" id="UP001288944"/>
    </source>
</evidence>
<evidence type="ECO:0000259" key="1">
    <source>
        <dbReference type="Pfam" id="PF00248"/>
    </source>
</evidence>
<sequence>VADKYEKTIAQICIRWSLQKGNLPLPKSVTASRIAENAEVFDFELKEEDIKFIDNLINCGGSGMDPDNINF</sequence>
<dbReference type="AlphaFoldDB" id="A0AAW9K6P9"/>
<protein>
    <submittedName>
        <fullName evidence="2">Aldo/keto reductase</fullName>
    </submittedName>
</protein>
<feature type="non-terminal residue" evidence="2">
    <location>
        <position position="1"/>
    </location>
</feature>
<dbReference type="Proteomes" id="UP001288944">
    <property type="component" value="Unassembled WGS sequence"/>
</dbReference>
<gene>
    <name evidence="2" type="ORF">GNF83_22420</name>
</gene>
<feature type="domain" description="NADP-dependent oxidoreductase" evidence="1">
    <location>
        <begin position="1"/>
        <end position="57"/>
    </location>
</feature>
<reference evidence="2" key="1">
    <citation type="submission" date="2019-11" db="EMBL/GenBank/DDBJ databases">
        <title>Characterization of Clostridium perfringens isolates from swine manure treated agricultural soils.</title>
        <authorList>
            <person name="Wushke S.T."/>
        </authorList>
    </citation>
    <scope>NUCLEOTIDE SEQUENCE</scope>
    <source>
        <strain evidence="2">X62</strain>
    </source>
</reference>
<proteinExistence type="predicted"/>
<evidence type="ECO:0000313" key="2">
    <source>
        <dbReference type="EMBL" id="MDZ7543867.1"/>
    </source>
</evidence>
<accession>A0AAW9K6P9</accession>
<dbReference type="Pfam" id="PF00248">
    <property type="entry name" value="Aldo_ket_red"/>
    <property type="match status" value="1"/>
</dbReference>
<dbReference type="InterPro" id="IPR036812">
    <property type="entry name" value="NAD(P)_OxRdtase_dom_sf"/>
</dbReference>
<dbReference type="InterPro" id="IPR020471">
    <property type="entry name" value="AKR"/>
</dbReference>
<dbReference type="InterPro" id="IPR023210">
    <property type="entry name" value="NADP_OxRdtase_dom"/>
</dbReference>
<dbReference type="Gene3D" id="3.20.20.100">
    <property type="entry name" value="NADP-dependent oxidoreductase domain"/>
    <property type="match status" value="1"/>
</dbReference>
<dbReference type="PROSITE" id="PS00063">
    <property type="entry name" value="ALDOKETO_REDUCTASE_3"/>
    <property type="match status" value="1"/>
</dbReference>
<comment type="caution">
    <text evidence="2">The sequence shown here is derived from an EMBL/GenBank/DDBJ whole genome shotgun (WGS) entry which is preliminary data.</text>
</comment>
<organism evidence="2 3">
    <name type="scientific">Clostridium perfringens</name>
    <dbReference type="NCBI Taxonomy" id="1502"/>
    <lineage>
        <taxon>Bacteria</taxon>
        <taxon>Bacillati</taxon>
        <taxon>Bacillota</taxon>
        <taxon>Clostridia</taxon>
        <taxon>Eubacteriales</taxon>
        <taxon>Clostridiaceae</taxon>
        <taxon>Clostridium</taxon>
    </lineage>
</organism>
<dbReference type="PANTHER" id="PTHR43827:SF13">
    <property type="entry name" value="ALDO_KETO REDUCTASE FAMILY PROTEIN"/>
    <property type="match status" value="1"/>
</dbReference>
<dbReference type="SUPFAM" id="SSF51430">
    <property type="entry name" value="NAD(P)-linked oxidoreductase"/>
    <property type="match status" value="1"/>
</dbReference>
<dbReference type="EMBL" id="WNUR01001730">
    <property type="protein sequence ID" value="MDZ7543867.1"/>
    <property type="molecule type" value="Genomic_DNA"/>
</dbReference>
<dbReference type="PANTHER" id="PTHR43827">
    <property type="entry name" value="2,5-DIKETO-D-GLUCONIC ACID REDUCTASE"/>
    <property type="match status" value="1"/>
</dbReference>